<evidence type="ECO:0000313" key="1">
    <source>
        <dbReference type="EMBL" id="JAH96494.1"/>
    </source>
</evidence>
<protein>
    <submittedName>
        <fullName evidence="1">Uncharacterized protein</fullName>
    </submittedName>
</protein>
<proteinExistence type="predicted"/>
<sequence length="54" mass="5900">MSLLSSLKKVSAIESTFLPYITDWPSRGQCELSSVEVCSCTLQSSPCLKLNCKS</sequence>
<reference evidence="1" key="1">
    <citation type="submission" date="2014-11" db="EMBL/GenBank/DDBJ databases">
        <authorList>
            <person name="Amaro Gonzalez C."/>
        </authorList>
    </citation>
    <scope>NUCLEOTIDE SEQUENCE</scope>
</reference>
<dbReference type="EMBL" id="GBXM01012083">
    <property type="protein sequence ID" value="JAH96494.1"/>
    <property type="molecule type" value="Transcribed_RNA"/>
</dbReference>
<organism evidence="1">
    <name type="scientific">Anguilla anguilla</name>
    <name type="common">European freshwater eel</name>
    <name type="synonym">Muraena anguilla</name>
    <dbReference type="NCBI Taxonomy" id="7936"/>
    <lineage>
        <taxon>Eukaryota</taxon>
        <taxon>Metazoa</taxon>
        <taxon>Chordata</taxon>
        <taxon>Craniata</taxon>
        <taxon>Vertebrata</taxon>
        <taxon>Euteleostomi</taxon>
        <taxon>Actinopterygii</taxon>
        <taxon>Neopterygii</taxon>
        <taxon>Teleostei</taxon>
        <taxon>Anguilliformes</taxon>
        <taxon>Anguillidae</taxon>
        <taxon>Anguilla</taxon>
    </lineage>
</organism>
<name>A0A0E9X1N8_ANGAN</name>
<accession>A0A0E9X1N8</accession>
<dbReference type="AlphaFoldDB" id="A0A0E9X1N8"/>
<reference evidence="1" key="2">
    <citation type="journal article" date="2015" name="Fish Shellfish Immunol.">
        <title>Early steps in the European eel (Anguilla anguilla)-Vibrio vulnificus interaction in the gills: Role of the RtxA13 toxin.</title>
        <authorList>
            <person name="Callol A."/>
            <person name="Pajuelo D."/>
            <person name="Ebbesson L."/>
            <person name="Teles M."/>
            <person name="MacKenzie S."/>
            <person name="Amaro C."/>
        </authorList>
    </citation>
    <scope>NUCLEOTIDE SEQUENCE</scope>
</reference>